<protein>
    <recommendedName>
        <fullName evidence="4">DUF4760 domain-containing protein</fullName>
    </recommendedName>
</protein>
<evidence type="ECO:0000313" key="3">
    <source>
        <dbReference type="Proteomes" id="UP000214688"/>
    </source>
</evidence>
<accession>A0A223D2R5</accession>
<dbReference type="RefSeq" id="WP_094237026.1">
    <property type="nucleotide sequence ID" value="NZ_CP022657.1"/>
</dbReference>
<keyword evidence="1" id="KW-1133">Transmembrane helix</keyword>
<feature type="transmembrane region" description="Helical" evidence="1">
    <location>
        <begin position="6"/>
        <end position="26"/>
    </location>
</feature>
<proteinExistence type="predicted"/>
<evidence type="ECO:0000256" key="1">
    <source>
        <dbReference type="SAM" id="Phobius"/>
    </source>
</evidence>
<keyword evidence="3" id="KW-1185">Reference proteome</keyword>
<evidence type="ECO:0000313" key="2">
    <source>
        <dbReference type="EMBL" id="ASS75785.1"/>
    </source>
</evidence>
<sequence length="170" mass="19973">MSDALIAVIITQAVVVLLFSSLHYWVEPRKEKKKHRKEVLMNFYSPVYAALVVRGKMHINAEERNGRPKPNFIRIISIEAKDEDYIDRRWIEKFIHENIGYASSELVEAWAAYVSSTTMFGKVDHKYTEALVKAIVIEYNKLRKEFGMSYDEDELRTGYPNIYAHLRERN</sequence>
<keyword evidence="1" id="KW-0472">Membrane</keyword>
<gene>
    <name evidence="2" type="ORF">CIG75_12840</name>
</gene>
<evidence type="ECO:0008006" key="4">
    <source>
        <dbReference type="Google" id="ProtNLM"/>
    </source>
</evidence>
<name>A0A223D2R5_9BACL</name>
<organism evidence="2 3">
    <name type="scientific">Tumebacillus algifaecis</name>
    <dbReference type="NCBI Taxonomy" id="1214604"/>
    <lineage>
        <taxon>Bacteria</taxon>
        <taxon>Bacillati</taxon>
        <taxon>Bacillota</taxon>
        <taxon>Bacilli</taxon>
        <taxon>Bacillales</taxon>
        <taxon>Alicyclobacillaceae</taxon>
        <taxon>Tumebacillus</taxon>
    </lineage>
</organism>
<keyword evidence="1" id="KW-0812">Transmembrane</keyword>
<dbReference type="EMBL" id="CP022657">
    <property type="protein sequence ID" value="ASS75785.1"/>
    <property type="molecule type" value="Genomic_DNA"/>
</dbReference>
<dbReference type="Proteomes" id="UP000214688">
    <property type="component" value="Chromosome"/>
</dbReference>
<dbReference type="AlphaFoldDB" id="A0A223D2R5"/>
<dbReference type="KEGG" id="tab:CIG75_12840"/>
<dbReference type="OrthoDB" id="2970501at2"/>
<reference evidence="2 3" key="1">
    <citation type="journal article" date="2015" name="Int. J. Syst. Evol. Microbiol.">
        <title>Tumebacillus algifaecis sp. nov., isolated from decomposing algal scum.</title>
        <authorList>
            <person name="Wu Y.F."/>
            <person name="Zhang B."/>
            <person name="Xing P."/>
            <person name="Wu Q.L."/>
            <person name="Liu S.J."/>
        </authorList>
    </citation>
    <scope>NUCLEOTIDE SEQUENCE [LARGE SCALE GENOMIC DNA]</scope>
    <source>
        <strain evidence="2 3">THMBR28</strain>
    </source>
</reference>